<protein>
    <submittedName>
        <fullName evidence="7">Glucuronosyltransferase</fullName>
    </submittedName>
</protein>
<evidence type="ECO:0000313" key="7">
    <source>
        <dbReference type="WBParaSite" id="ALUE_0002056301-mRNA-1"/>
    </source>
</evidence>
<evidence type="ECO:0000256" key="2">
    <source>
        <dbReference type="ARBA" id="ARBA00004286"/>
    </source>
</evidence>
<dbReference type="Pfam" id="PF10228">
    <property type="entry name" value="HPF1"/>
    <property type="match status" value="1"/>
</dbReference>
<dbReference type="GO" id="GO:0042393">
    <property type="term" value="F:histone binding"/>
    <property type="evidence" value="ECO:0007669"/>
    <property type="project" value="InterPro"/>
</dbReference>
<dbReference type="GO" id="GO:0005694">
    <property type="term" value="C:chromosome"/>
    <property type="evidence" value="ECO:0007669"/>
    <property type="project" value="UniProtKB-SubCell"/>
</dbReference>
<keyword evidence="4" id="KW-0158">Chromosome</keyword>
<keyword evidence="6" id="KW-1185">Reference proteome</keyword>
<dbReference type="InterPro" id="IPR019361">
    <property type="entry name" value="HPF1"/>
</dbReference>
<dbReference type="AlphaFoldDB" id="A0A0M3IP85"/>
<dbReference type="PANTHER" id="PTHR13386:SF1">
    <property type="entry name" value="HISTONE PARYLATION FACTOR 1"/>
    <property type="match status" value="1"/>
</dbReference>
<comment type="subcellular location">
    <subcellularLocation>
        <location evidence="2">Chromosome</location>
    </subcellularLocation>
    <subcellularLocation>
        <location evidence="1">Nucleus</location>
    </subcellularLocation>
</comment>
<keyword evidence="5" id="KW-0539">Nucleus</keyword>
<dbReference type="GO" id="GO:0005634">
    <property type="term" value="C:nucleus"/>
    <property type="evidence" value="ECO:0007669"/>
    <property type="project" value="UniProtKB-SubCell"/>
</dbReference>
<dbReference type="WBParaSite" id="ALUE_0002056301-mRNA-1">
    <property type="protein sequence ID" value="ALUE_0002056301-mRNA-1"/>
    <property type="gene ID" value="ALUE_0002056301"/>
</dbReference>
<comment type="similarity">
    <text evidence="3">Belongs to the HPF1 family.</text>
</comment>
<organism evidence="6 7">
    <name type="scientific">Ascaris lumbricoides</name>
    <name type="common">Giant roundworm</name>
    <dbReference type="NCBI Taxonomy" id="6252"/>
    <lineage>
        <taxon>Eukaryota</taxon>
        <taxon>Metazoa</taxon>
        <taxon>Ecdysozoa</taxon>
        <taxon>Nematoda</taxon>
        <taxon>Chromadorea</taxon>
        <taxon>Rhabditida</taxon>
        <taxon>Spirurina</taxon>
        <taxon>Ascaridomorpha</taxon>
        <taxon>Ascaridoidea</taxon>
        <taxon>Ascarididae</taxon>
        <taxon>Ascaris</taxon>
    </lineage>
</organism>
<name>A0A0M3IP85_ASCLU</name>
<dbReference type="PANTHER" id="PTHR13386">
    <property type="entry name" value="HISTONE PARYLATION FACTOR 1"/>
    <property type="match status" value="1"/>
</dbReference>
<proteinExistence type="inferred from homology"/>
<reference evidence="7" key="1">
    <citation type="submission" date="2017-02" db="UniProtKB">
        <authorList>
            <consortium name="WormBaseParasite"/>
        </authorList>
    </citation>
    <scope>IDENTIFICATION</scope>
</reference>
<dbReference type="GO" id="GO:0006974">
    <property type="term" value="P:DNA damage response"/>
    <property type="evidence" value="ECO:0007669"/>
    <property type="project" value="InterPro"/>
</dbReference>
<sequence length="81" mass="8973">MDFGMGLELGHNLFLSNFSDFDKLAVSILNGAYTLLGRDEFSRILKAHAEIRRSFDNKEATSILENIKGVILSKCSISPVP</sequence>
<evidence type="ECO:0000256" key="1">
    <source>
        <dbReference type="ARBA" id="ARBA00004123"/>
    </source>
</evidence>
<accession>A0A0M3IP85</accession>
<evidence type="ECO:0000256" key="4">
    <source>
        <dbReference type="ARBA" id="ARBA00022454"/>
    </source>
</evidence>
<evidence type="ECO:0000256" key="5">
    <source>
        <dbReference type="ARBA" id="ARBA00023242"/>
    </source>
</evidence>
<evidence type="ECO:0000256" key="3">
    <source>
        <dbReference type="ARBA" id="ARBA00010803"/>
    </source>
</evidence>
<dbReference type="Proteomes" id="UP000036681">
    <property type="component" value="Unplaced"/>
</dbReference>
<evidence type="ECO:0000313" key="6">
    <source>
        <dbReference type="Proteomes" id="UP000036681"/>
    </source>
</evidence>
<dbReference type="GO" id="GO:0072572">
    <property type="term" value="F:poly-ADP-D-ribose binding"/>
    <property type="evidence" value="ECO:0007669"/>
    <property type="project" value="TreeGrafter"/>
</dbReference>